<dbReference type="OrthoDB" id="2747524at2759"/>
<dbReference type="SUPFAM" id="SSF52047">
    <property type="entry name" value="RNI-like"/>
    <property type="match status" value="1"/>
</dbReference>
<evidence type="ECO:0008006" key="3">
    <source>
        <dbReference type="Google" id="ProtNLM"/>
    </source>
</evidence>
<protein>
    <recommendedName>
        <fullName evidence="3">F-box domain-containing protein</fullName>
    </recommendedName>
</protein>
<dbReference type="Proteomes" id="UP000308652">
    <property type="component" value="Unassembled WGS sequence"/>
</dbReference>
<evidence type="ECO:0000313" key="2">
    <source>
        <dbReference type="Proteomes" id="UP000308652"/>
    </source>
</evidence>
<dbReference type="EMBL" id="ML213629">
    <property type="protein sequence ID" value="TFK34685.1"/>
    <property type="molecule type" value="Genomic_DNA"/>
</dbReference>
<reference evidence="1 2" key="1">
    <citation type="journal article" date="2019" name="Nat. Ecol. Evol.">
        <title>Megaphylogeny resolves global patterns of mushroom evolution.</title>
        <authorList>
            <person name="Varga T."/>
            <person name="Krizsan K."/>
            <person name="Foldi C."/>
            <person name="Dima B."/>
            <person name="Sanchez-Garcia M."/>
            <person name="Sanchez-Ramirez S."/>
            <person name="Szollosi G.J."/>
            <person name="Szarkandi J.G."/>
            <person name="Papp V."/>
            <person name="Albert L."/>
            <person name="Andreopoulos W."/>
            <person name="Angelini C."/>
            <person name="Antonin V."/>
            <person name="Barry K.W."/>
            <person name="Bougher N.L."/>
            <person name="Buchanan P."/>
            <person name="Buyck B."/>
            <person name="Bense V."/>
            <person name="Catcheside P."/>
            <person name="Chovatia M."/>
            <person name="Cooper J."/>
            <person name="Damon W."/>
            <person name="Desjardin D."/>
            <person name="Finy P."/>
            <person name="Geml J."/>
            <person name="Haridas S."/>
            <person name="Hughes K."/>
            <person name="Justo A."/>
            <person name="Karasinski D."/>
            <person name="Kautmanova I."/>
            <person name="Kiss B."/>
            <person name="Kocsube S."/>
            <person name="Kotiranta H."/>
            <person name="LaButti K.M."/>
            <person name="Lechner B.E."/>
            <person name="Liimatainen K."/>
            <person name="Lipzen A."/>
            <person name="Lukacs Z."/>
            <person name="Mihaltcheva S."/>
            <person name="Morgado L.N."/>
            <person name="Niskanen T."/>
            <person name="Noordeloos M.E."/>
            <person name="Ohm R.A."/>
            <person name="Ortiz-Santana B."/>
            <person name="Ovrebo C."/>
            <person name="Racz N."/>
            <person name="Riley R."/>
            <person name="Savchenko A."/>
            <person name="Shiryaev A."/>
            <person name="Soop K."/>
            <person name="Spirin V."/>
            <person name="Szebenyi C."/>
            <person name="Tomsovsky M."/>
            <person name="Tulloss R.E."/>
            <person name="Uehling J."/>
            <person name="Grigoriev I.V."/>
            <person name="Vagvolgyi C."/>
            <person name="Papp T."/>
            <person name="Martin F.M."/>
            <person name="Miettinen O."/>
            <person name="Hibbett D.S."/>
            <person name="Nagy L.G."/>
        </authorList>
    </citation>
    <scope>NUCLEOTIDE SEQUENCE [LARGE SCALE GENOMIC DNA]</scope>
    <source>
        <strain evidence="1 2">CBS 166.37</strain>
    </source>
</reference>
<proteinExistence type="predicted"/>
<sequence>MPCLDPDVLYAVVREVASFRNSTSLQALRNLALTCSTLRNVCFPVLFAEVHWPHANKNDEESGLLFFPDSLWPHVKHFRLAWPDHWADASPPQWGDKYYIGGDYNPRHMDKLVGALPQMKALTSFHISCPFFPPISLFAALIQSSVIELSINDTPLYVYMIPKIPLEFNLERLAIVPVAEALRVGEGPYDTKYHEPAYYVREYRKKYKNDILARLATNDMLFKVGKADALREVQVSGDLCTLDELAEHHWPNLDRLILTGHPPRLQSACELIDVLAKMPKLKDLRILFAKTRGDAGFRLIPRTPGADCSVLSQLASLALSNACILDGVLTHTTSLERLALVAIIDHPWVPIGFGRGEIDKVLLDLSASAQHLRQLRIMLEDKVNPELCHSISAHCPFLEVLEIELCGYHDGKSVFAWDEFAESLRTLPYIHSLRLCIQFPEFDEADRCEPWRVARKECAIFLAARVPTLRRVGFEYRKRTGTHRYEDSWLEYDVERKGGGGEIELFELVPTWYPFPEVWNPVSIVV</sequence>
<organism evidence="1 2">
    <name type="scientific">Crucibulum laeve</name>
    <dbReference type="NCBI Taxonomy" id="68775"/>
    <lineage>
        <taxon>Eukaryota</taxon>
        <taxon>Fungi</taxon>
        <taxon>Dikarya</taxon>
        <taxon>Basidiomycota</taxon>
        <taxon>Agaricomycotina</taxon>
        <taxon>Agaricomycetes</taxon>
        <taxon>Agaricomycetidae</taxon>
        <taxon>Agaricales</taxon>
        <taxon>Agaricineae</taxon>
        <taxon>Nidulariaceae</taxon>
        <taxon>Crucibulum</taxon>
    </lineage>
</organism>
<dbReference type="STRING" id="68775.A0A5C3LPE3"/>
<keyword evidence="2" id="KW-1185">Reference proteome</keyword>
<gene>
    <name evidence="1" type="ORF">BDQ12DRAFT_362143</name>
</gene>
<evidence type="ECO:0000313" key="1">
    <source>
        <dbReference type="EMBL" id="TFK34685.1"/>
    </source>
</evidence>
<accession>A0A5C3LPE3</accession>
<dbReference type="AlphaFoldDB" id="A0A5C3LPE3"/>
<dbReference type="Gene3D" id="3.80.10.10">
    <property type="entry name" value="Ribonuclease Inhibitor"/>
    <property type="match status" value="1"/>
</dbReference>
<name>A0A5C3LPE3_9AGAR</name>
<dbReference type="InterPro" id="IPR032675">
    <property type="entry name" value="LRR_dom_sf"/>
</dbReference>